<dbReference type="AlphaFoldDB" id="A0A6N1AQ89"/>
<dbReference type="Pfam" id="PF13481">
    <property type="entry name" value="AAA_25"/>
    <property type="match status" value="1"/>
</dbReference>
<proteinExistence type="predicted"/>
<evidence type="ECO:0000259" key="2">
    <source>
        <dbReference type="SMART" id="SM00382"/>
    </source>
</evidence>
<dbReference type="RefSeq" id="WP_149197389.1">
    <property type="nucleotide sequence ID" value="NZ_BSOV01000019.1"/>
</dbReference>
<sequence length="743" mass="79317">MSHEASHNFIETAAIKAAVLHHEHAVLAALRINWQAGRGSHIDCPYPDHGGKNDFRWDDQQAKAFCSCRTAHDIFDVVQGMNGVDFEAAKHFVAEAIGRSDLIRGKSDRQGTHRRRVEDLLAPPDGNRDDSLPLTYLAHRLHVPAGDVLMPSTRFAGHKALGYYDPPPVGSAKPVLVAQPPCAIYETVAADGRVHAMRIYLADGGRGKADLDGRDSKKSVRVPEGSASTSGCGVVWGDAKGAEHVYVCEGIETGAAIAYAMTPAVGIGHVAVVAAISAGGMEAFRPWPATKLVTVAADRDDGAAPGKRPSHRGEMAARKLGLSLRDRVPVSIALPGGAGEKVDWLDIHVRDGADGVRRGLAAAVPFVPTAEEAGMAPPSNLEGARNTKLTRFRFSELHARIDTDDFVQGLLTTTALSVFYGDSNVGKTFVVLDMALHVALGWPWHGRRVEKGGVIYVAAEGGSGALNRIEAFKRYHNLAPELEVPFSLVPSSVNLLDPEADVDDLIALIQDEAAVLGEPVKLVVIDTLSRALAGGNENASDDMGALVNNVGRIRDETGTHLLLIHHCGKDPAKGARGHSLLRAATDTMIEIARSESAKGGAITVTKQRDLPIPVPFGYGLKTIELGINRHGEAVTSCVVEPCDHQGAASSRKKKTDLALKLQALRNVLFDKGIIVTSRGVAPVPSVRIADFYEMLKSQGVIGAERKDTELKQGQRVVAELRKAALAATGSDRIWLCNPEELSV</sequence>
<evidence type="ECO:0000256" key="1">
    <source>
        <dbReference type="SAM" id="MobiDB-lite"/>
    </source>
</evidence>
<gene>
    <name evidence="3" type="ORF">HUE56_19735</name>
</gene>
<feature type="compositionally biased region" description="Basic and acidic residues" evidence="1">
    <location>
        <begin position="104"/>
        <end position="119"/>
    </location>
</feature>
<dbReference type="EMBL" id="CP054619">
    <property type="protein sequence ID" value="QKS52597.1"/>
    <property type="molecule type" value="Genomic_DNA"/>
</dbReference>
<dbReference type="OrthoDB" id="1496333at2"/>
<dbReference type="Proteomes" id="UP000509702">
    <property type="component" value="Chromosome"/>
</dbReference>
<name>A0A6N1AQ89_9PROT</name>
<dbReference type="SUPFAM" id="SSF52540">
    <property type="entry name" value="P-loop containing nucleoside triphosphate hydrolases"/>
    <property type="match status" value="1"/>
</dbReference>
<evidence type="ECO:0000313" key="4">
    <source>
        <dbReference type="Proteomes" id="UP000509702"/>
    </source>
</evidence>
<protein>
    <submittedName>
        <fullName evidence="3">AAA family ATPase</fullName>
    </submittedName>
</protein>
<dbReference type="InterPro" id="IPR006171">
    <property type="entry name" value="TOPRIM_dom"/>
</dbReference>
<dbReference type="Gene3D" id="3.40.50.300">
    <property type="entry name" value="P-loop containing nucleotide triphosphate hydrolases"/>
    <property type="match status" value="1"/>
</dbReference>
<feature type="region of interest" description="Disordered" evidence="1">
    <location>
        <begin position="104"/>
        <end position="126"/>
    </location>
</feature>
<dbReference type="CDD" id="cd01125">
    <property type="entry name" value="RepA_RSF1010_like"/>
    <property type="match status" value="1"/>
</dbReference>
<evidence type="ECO:0000313" key="3">
    <source>
        <dbReference type="EMBL" id="QKS52597.1"/>
    </source>
</evidence>
<dbReference type="KEGG" id="aoz:HUE56_19735"/>
<feature type="domain" description="AAA+ ATPase" evidence="2">
    <location>
        <begin position="413"/>
        <end position="595"/>
    </location>
</feature>
<dbReference type="InterPro" id="IPR003593">
    <property type="entry name" value="AAA+_ATPase"/>
</dbReference>
<keyword evidence="4" id="KW-1185">Reference proteome</keyword>
<dbReference type="SMART" id="SM00382">
    <property type="entry name" value="AAA"/>
    <property type="match status" value="1"/>
</dbReference>
<accession>A0A6N1AQ89</accession>
<organism evidence="3 4">
    <name type="scientific">Azospirillum oryzae</name>
    <dbReference type="NCBI Taxonomy" id="286727"/>
    <lineage>
        <taxon>Bacteria</taxon>
        <taxon>Pseudomonadati</taxon>
        <taxon>Pseudomonadota</taxon>
        <taxon>Alphaproteobacteria</taxon>
        <taxon>Rhodospirillales</taxon>
        <taxon>Azospirillaceae</taxon>
        <taxon>Azospirillum</taxon>
    </lineage>
</organism>
<reference evidence="3 4" key="1">
    <citation type="submission" date="2020-06" db="EMBL/GenBank/DDBJ databases">
        <title>Complete genome of Azosprillum oryzae KACC14407.</title>
        <authorList>
            <person name="Kim M."/>
            <person name="Park Y.-J."/>
            <person name="Shin J.-H."/>
        </authorList>
    </citation>
    <scope>NUCLEOTIDE SEQUENCE [LARGE SCALE GENOMIC DNA]</scope>
    <source>
        <strain evidence="3 4">KACC 14407</strain>
    </source>
</reference>
<dbReference type="InterPro" id="IPR038724">
    <property type="entry name" value="RepA"/>
</dbReference>
<dbReference type="InterPro" id="IPR027417">
    <property type="entry name" value="P-loop_NTPase"/>
</dbReference>
<dbReference type="Pfam" id="PF13362">
    <property type="entry name" value="Toprim_3"/>
    <property type="match status" value="1"/>
</dbReference>